<dbReference type="SUPFAM" id="SSF53187">
    <property type="entry name" value="Zn-dependent exopeptidases"/>
    <property type="match status" value="1"/>
</dbReference>
<evidence type="ECO:0000256" key="2">
    <source>
        <dbReference type="ARBA" id="ARBA00023316"/>
    </source>
</evidence>
<reference evidence="5 7" key="2">
    <citation type="submission" date="2018-08" db="EMBL/GenBank/DDBJ databases">
        <title>A genome reference for cultivated species of the human gut microbiota.</title>
        <authorList>
            <person name="Zou Y."/>
            <person name="Xue W."/>
            <person name="Luo G."/>
        </authorList>
    </citation>
    <scope>NUCLEOTIDE SEQUENCE [LARGE SCALE GENOMIC DNA]</scope>
    <source>
        <strain evidence="5 7">TF05-12AC</strain>
    </source>
</reference>
<dbReference type="CDD" id="cd02696">
    <property type="entry name" value="MurNAc-LAA"/>
    <property type="match status" value="1"/>
</dbReference>
<accession>A0A174Q0R1</accession>
<proteinExistence type="predicted"/>
<dbReference type="Pfam" id="PF01520">
    <property type="entry name" value="Amidase_3"/>
    <property type="match status" value="1"/>
</dbReference>
<feature type="domain" description="MurNAc-LAA" evidence="3">
    <location>
        <begin position="57"/>
        <end position="170"/>
    </location>
</feature>
<dbReference type="InterPro" id="IPR003646">
    <property type="entry name" value="SH3-like_bac-type"/>
</dbReference>
<evidence type="ECO:0000313" key="4">
    <source>
        <dbReference type="EMBL" id="CUP66872.1"/>
    </source>
</evidence>
<gene>
    <name evidence="5" type="ORF">DXC40_16930</name>
    <name evidence="4" type="ORF">ERS852551_01535</name>
</gene>
<dbReference type="Proteomes" id="UP000095765">
    <property type="component" value="Unassembled WGS sequence"/>
</dbReference>
<dbReference type="RefSeq" id="WP_024730709.1">
    <property type="nucleotide sequence ID" value="NZ_CAUFHV010000011.1"/>
</dbReference>
<evidence type="ECO:0000313" key="5">
    <source>
        <dbReference type="EMBL" id="RGE65439.1"/>
    </source>
</evidence>
<sequence length="247" mass="27989">MPIIYLSPSTQEWNHYVNGGTEEYYMNLIADAMEPYLRSSGIRWTRNTPDMTAASSITQSNRGNYDLHLALHSNAAPESEAGMRQGAEVYYYPTSVSGKRAADIIAENLKAIYPYPWLVKTVPTTRLGEVSRTRAPGVLIEFAYHDNPEDATWIKQHISEIAENVVLSLTEYFDIPFVSPQPPRRGIVTVRWGYLNIREKPSLDARVLAHAYNGNSIIVNGQWENWYVVNFNGVVGYADSRYIHISQ</sequence>
<dbReference type="EMBL" id="CZBE01000009">
    <property type="protein sequence ID" value="CUP66872.1"/>
    <property type="molecule type" value="Genomic_DNA"/>
</dbReference>
<dbReference type="Proteomes" id="UP000260828">
    <property type="component" value="Unassembled WGS sequence"/>
</dbReference>
<dbReference type="GO" id="GO:0008745">
    <property type="term" value="F:N-acetylmuramoyl-L-alanine amidase activity"/>
    <property type="evidence" value="ECO:0007669"/>
    <property type="project" value="InterPro"/>
</dbReference>
<protein>
    <submittedName>
        <fullName evidence="4">N-acetylmuramoyl-L-alanine amidase CwlD</fullName>
    </submittedName>
    <submittedName>
        <fullName evidence="5">Peptidoglycan hydrolase</fullName>
    </submittedName>
</protein>
<organism evidence="4 6">
    <name type="scientific">Anaerotruncus colihominis</name>
    <dbReference type="NCBI Taxonomy" id="169435"/>
    <lineage>
        <taxon>Bacteria</taxon>
        <taxon>Bacillati</taxon>
        <taxon>Bacillota</taxon>
        <taxon>Clostridia</taxon>
        <taxon>Eubacteriales</taxon>
        <taxon>Oscillospiraceae</taxon>
        <taxon>Anaerotruncus</taxon>
    </lineage>
</organism>
<reference evidence="4 6" key="1">
    <citation type="submission" date="2015-09" db="EMBL/GenBank/DDBJ databases">
        <authorList>
            <consortium name="Pathogen Informatics"/>
        </authorList>
    </citation>
    <scope>NUCLEOTIDE SEQUENCE [LARGE SCALE GENOMIC DNA]</scope>
    <source>
        <strain evidence="4 6">2789STDY5834939</strain>
    </source>
</reference>
<dbReference type="OrthoDB" id="9772024at2"/>
<dbReference type="EMBL" id="QVME01000013">
    <property type="protein sequence ID" value="RGE65439.1"/>
    <property type="molecule type" value="Genomic_DNA"/>
</dbReference>
<dbReference type="GeneID" id="72462568"/>
<dbReference type="Gene3D" id="3.40.630.40">
    <property type="entry name" value="Zn-dependent exopeptidases"/>
    <property type="match status" value="1"/>
</dbReference>
<dbReference type="InterPro" id="IPR002508">
    <property type="entry name" value="MurNAc-LAA_cat"/>
</dbReference>
<keyword evidence="2" id="KW-0961">Cell wall biogenesis/degradation</keyword>
<evidence type="ECO:0000259" key="3">
    <source>
        <dbReference type="SMART" id="SM00646"/>
    </source>
</evidence>
<dbReference type="Gene3D" id="2.30.30.40">
    <property type="entry name" value="SH3 Domains"/>
    <property type="match status" value="1"/>
</dbReference>
<dbReference type="AlphaFoldDB" id="A0A174Q0R1"/>
<evidence type="ECO:0000313" key="7">
    <source>
        <dbReference type="Proteomes" id="UP000260828"/>
    </source>
</evidence>
<evidence type="ECO:0000256" key="1">
    <source>
        <dbReference type="ARBA" id="ARBA00022801"/>
    </source>
</evidence>
<dbReference type="Pfam" id="PF08239">
    <property type="entry name" value="SH3_3"/>
    <property type="match status" value="1"/>
</dbReference>
<dbReference type="GO" id="GO:0009253">
    <property type="term" value="P:peptidoglycan catabolic process"/>
    <property type="evidence" value="ECO:0007669"/>
    <property type="project" value="InterPro"/>
</dbReference>
<evidence type="ECO:0000313" key="6">
    <source>
        <dbReference type="Proteomes" id="UP000095765"/>
    </source>
</evidence>
<dbReference type="GO" id="GO:0071555">
    <property type="term" value="P:cell wall organization"/>
    <property type="evidence" value="ECO:0007669"/>
    <property type="project" value="UniProtKB-KW"/>
</dbReference>
<dbReference type="SMART" id="SM00646">
    <property type="entry name" value="Ami_3"/>
    <property type="match status" value="1"/>
</dbReference>
<keyword evidence="1 5" id="KW-0378">Hydrolase</keyword>
<name>A0A174Q0R1_9FIRM</name>